<dbReference type="Proteomes" id="UP001528411">
    <property type="component" value="Unassembled WGS sequence"/>
</dbReference>
<reference evidence="2 3" key="1">
    <citation type="submission" date="2023-01" db="EMBL/GenBank/DDBJ databases">
        <title>Psychrosphaera sp. nov., isolated from marine algae.</title>
        <authorList>
            <person name="Bayburt H."/>
            <person name="Choi B.J."/>
            <person name="Kim J.M."/>
            <person name="Choi D.G."/>
            <person name="Jeon C.O."/>
        </authorList>
    </citation>
    <scope>NUCLEOTIDE SEQUENCE [LARGE SCALE GENOMIC DNA]</scope>
    <source>
        <strain evidence="2 3">G1-22</strain>
    </source>
</reference>
<keyword evidence="3" id="KW-1185">Reference proteome</keyword>
<feature type="region of interest" description="Disordered" evidence="1">
    <location>
        <begin position="67"/>
        <end position="128"/>
    </location>
</feature>
<dbReference type="RefSeq" id="WP_272180208.1">
    <property type="nucleotide sequence ID" value="NZ_JAQOMS010000002.1"/>
</dbReference>
<protein>
    <recommendedName>
        <fullName evidence="4">FecR protein domain-containing protein</fullName>
    </recommendedName>
</protein>
<proteinExistence type="predicted"/>
<evidence type="ECO:0000313" key="3">
    <source>
        <dbReference type="Proteomes" id="UP001528411"/>
    </source>
</evidence>
<feature type="compositionally biased region" description="Acidic residues" evidence="1">
    <location>
        <begin position="85"/>
        <end position="111"/>
    </location>
</feature>
<gene>
    <name evidence="2" type="ORF">PN838_07410</name>
</gene>
<organism evidence="2 3">
    <name type="scientific">Psychrosphaera algicola</name>
    <dbReference type="NCBI Taxonomy" id="3023714"/>
    <lineage>
        <taxon>Bacteria</taxon>
        <taxon>Pseudomonadati</taxon>
        <taxon>Pseudomonadota</taxon>
        <taxon>Gammaproteobacteria</taxon>
        <taxon>Alteromonadales</taxon>
        <taxon>Pseudoalteromonadaceae</taxon>
        <taxon>Psychrosphaera</taxon>
    </lineage>
</organism>
<feature type="compositionally biased region" description="Polar residues" evidence="1">
    <location>
        <begin position="113"/>
        <end position="123"/>
    </location>
</feature>
<accession>A0ABT5FAP8</accession>
<evidence type="ECO:0008006" key="4">
    <source>
        <dbReference type="Google" id="ProtNLM"/>
    </source>
</evidence>
<sequence length="296" mass="31291">MGSIGIRGTHYEVELVAKEMFIAVWDGAVDVSIGVGDEPGRQVSFGAGEAFSYASISSTGKVTMLLEPPKNFNSGMSTTAGTAEESSEEAENSEEVTSNDEPSDNSEEETTEVAQTSNSQSSDAAVPEANDIGQDTEMTAGDGQFTEIAVDLAEDGSYLATDEFNTAQPKTAEQLLPDRSGKLTYNNAELLDGNSTAGGLKNFQMSMDIDFDTLGVTAGNLTLDDNEGEWRATFSGNISTSGQIALDISHASHGNNLADGEIDTAFYDGLDSIIGNFELEEVLRPNINTTGSFIIK</sequence>
<comment type="caution">
    <text evidence="2">The sequence shown here is derived from an EMBL/GenBank/DDBJ whole genome shotgun (WGS) entry which is preliminary data.</text>
</comment>
<name>A0ABT5FAP8_9GAMM</name>
<evidence type="ECO:0000256" key="1">
    <source>
        <dbReference type="SAM" id="MobiDB-lite"/>
    </source>
</evidence>
<dbReference type="EMBL" id="JAQOMS010000002">
    <property type="protein sequence ID" value="MDC2888618.1"/>
    <property type="molecule type" value="Genomic_DNA"/>
</dbReference>
<evidence type="ECO:0000313" key="2">
    <source>
        <dbReference type="EMBL" id="MDC2888618.1"/>
    </source>
</evidence>